<evidence type="ECO:0000256" key="1">
    <source>
        <dbReference type="SAM" id="SignalP"/>
    </source>
</evidence>
<gene>
    <name evidence="2" type="ORF">BJ508DRAFT_303757</name>
</gene>
<protein>
    <recommendedName>
        <fullName evidence="4">Beta/gamma crystallin 'Greek key' domain-containing protein</fullName>
    </recommendedName>
</protein>
<name>A0A3N4IEW2_ASCIM</name>
<organism evidence="2 3">
    <name type="scientific">Ascobolus immersus RN42</name>
    <dbReference type="NCBI Taxonomy" id="1160509"/>
    <lineage>
        <taxon>Eukaryota</taxon>
        <taxon>Fungi</taxon>
        <taxon>Dikarya</taxon>
        <taxon>Ascomycota</taxon>
        <taxon>Pezizomycotina</taxon>
        <taxon>Pezizomycetes</taxon>
        <taxon>Pezizales</taxon>
        <taxon>Ascobolaceae</taxon>
        <taxon>Ascobolus</taxon>
    </lineage>
</organism>
<dbReference type="EMBL" id="ML119658">
    <property type="protein sequence ID" value="RPA84655.1"/>
    <property type="molecule type" value="Genomic_DNA"/>
</dbReference>
<sequence>MIAFNLALFTTAFGLALGAATTTNVAATDAELITQDLGNSKLRNFSFYACRHAHWQGDCRWFQWYGTDNSCLPLDGYWERMISSFGPDSGHACRLHNDYYCKSMAFEIPYPGVDDLLSVVRGEFNDYARSISCYKV</sequence>
<evidence type="ECO:0000313" key="3">
    <source>
        <dbReference type="Proteomes" id="UP000275078"/>
    </source>
</evidence>
<feature type="signal peptide" evidence="1">
    <location>
        <begin position="1"/>
        <end position="18"/>
    </location>
</feature>
<keyword evidence="1" id="KW-0732">Signal</keyword>
<dbReference type="OrthoDB" id="4935876at2759"/>
<reference evidence="2 3" key="1">
    <citation type="journal article" date="2018" name="Nat. Ecol. Evol.">
        <title>Pezizomycetes genomes reveal the molecular basis of ectomycorrhizal truffle lifestyle.</title>
        <authorList>
            <person name="Murat C."/>
            <person name="Payen T."/>
            <person name="Noel B."/>
            <person name="Kuo A."/>
            <person name="Morin E."/>
            <person name="Chen J."/>
            <person name="Kohler A."/>
            <person name="Krizsan K."/>
            <person name="Balestrini R."/>
            <person name="Da Silva C."/>
            <person name="Montanini B."/>
            <person name="Hainaut M."/>
            <person name="Levati E."/>
            <person name="Barry K.W."/>
            <person name="Belfiori B."/>
            <person name="Cichocki N."/>
            <person name="Clum A."/>
            <person name="Dockter R.B."/>
            <person name="Fauchery L."/>
            <person name="Guy J."/>
            <person name="Iotti M."/>
            <person name="Le Tacon F."/>
            <person name="Lindquist E.A."/>
            <person name="Lipzen A."/>
            <person name="Malagnac F."/>
            <person name="Mello A."/>
            <person name="Molinier V."/>
            <person name="Miyauchi S."/>
            <person name="Poulain J."/>
            <person name="Riccioni C."/>
            <person name="Rubini A."/>
            <person name="Sitrit Y."/>
            <person name="Splivallo R."/>
            <person name="Traeger S."/>
            <person name="Wang M."/>
            <person name="Zifcakova L."/>
            <person name="Wipf D."/>
            <person name="Zambonelli A."/>
            <person name="Paolocci F."/>
            <person name="Nowrousian M."/>
            <person name="Ottonello S."/>
            <person name="Baldrian P."/>
            <person name="Spatafora J.W."/>
            <person name="Henrissat B."/>
            <person name="Nagy L.G."/>
            <person name="Aury J.M."/>
            <person name="Wincker P."/>
            <person name="Grigoriev I.V."/>
            <person name="Bonfante P."/>
            <person name="Martin F.M."/>
        </authorList>
    </citation>
    <scope>NUCLEOTIDE SEQUENCE [LARGE SCALE GENOMIC DNA]</scope>
    <source>
        <strain evidence="2 3">RN42</strain>
    </source>
</reference>
<proteinExistence type="predicted"/>
<feature type="chain" id="PRO_5018090105" description="Beta/gamma crystallin 'Greek key' domain-containing protein" evidence="1">
    <location>
        <begin position="19"/>
        <end position="136"/>
    </location>
</feature>
<keyword evidence="3" id="KW-1185">Reference proteome</keyword>
<evidence type="ECO:0000313" key="2">
    <source>
        <dbReference type="EMBL" id="RPA84655.1"/>
    </source>
</evidence>
<dbReference type="Proteomes" id="UP000275078">
    <property type="component" value="Unassembled WGS sequence"/>
</dbReference>
<accession>A0A3N4IEW2</accession>
<dbReference type="AlphaFoldDB" id="A0A3N4IEW2"/>
<evidence type="ECO:0008006" key="4">
    <source>
        <dbReference type="Google" id="ProtNLM"/>
    </source>
</evidence>